<keyword evidence="1" id="KW-1133">Transmembrane helix</keyword>
<dbReference type="Proteomes" id="UP000772434">
    <property type="component" value="Unassembled WGS sequence"/>
</dbReference>
<gene>
    <name evidence="2" type="ORF">BDP27DRAFT_1321449</name>
</gene>
<evidence type="ECO:0000256" key="1">
    <source>
        <dbReference type="SAM" id="Phobius"/>
    </source>
</evidence>
<name>A0A9P5PYY3_9AGAR</name>
<dbReference type="EMBL" id="JADNRY010000029">
    <property type="protein sequence ID" value="KAF9071829.1"/>
    <property type="molecule type" value="Genomic_DNA"/>
</dbReference>
<evidence type="ECO:0000313" key="2">
    <source>
        <dbReference type="EMBL" id="KAF9071829.1"/>
    </source>
</evidence>
<sequence length="162" mass="18385">MRMSSRTIRSMSSASCVLYRRYTRIAWNIRVNAAGTGLSAPRTGTLSHNKNQTLLIFEAITRILSSELEPEMEDFAMICSTFNLSRSASSLLPQTLLLFFLRINRRVWLLLTPGAGMSSFQNTVVFLCRLGQNLICYSTYVCCSAPVLFFAYNVVTYRIQRL</sequence>
<feature type="transmembrane region" description="Helical" evidence="1">
    <location>
        <begin position="107"/>
        <end position="125"/>
    </location>
</feature>
<evidence type="ECO:0000313" key="3">
    <source>
        <dbReference type="Proteomes" id="UP000772434"/>
    </source>
</evidence>
<dbReference type="AlphaFoldDB" id="A0A9P5PYY3"/>
<comment type="caution">
    <text evidence="2">The sequence shown here is derived from an EMBL/GenBank/DDBJ whole genome shotgun (WGS) entry which is preliminary data.</text>
</comment>
<keyword evidence="1" id="KW-0812">Transmembrane</keyword>
<reference evidence="2" key="1">
    <citation type="submission" date="2020-11" db="EMBL/GenBank/DDBJ databases">
        <authorList>
            <consortium name="DOE Joint Genome Institute"/>
            <person name="Ahrendt S."/>
            <person name="Riley R."/>
            <person name="Andreopoulos W."/>
            <person name="Labutti K."/>
            <person name="Pangilinan J."/>
            <person name="Ruiz-Duenas F.J."/>
            <person name="Barrasa J.M."/>
            <person name="Sanchez-Garcia M."/>
            <person name="Camarero S."/>
            <person name="Miyauchi S."/>
            <person name="Serrano A."/>
            <person name="Linde D."/>
            <person name="Babiker R."/>
            <person name="Drula E."/>
            <person name="Ayuso-Fernandez I."/>
            <person name="Pacheco R."/>
            <person name="Padilla G."/>
            <person name="Ferreira P."/>
            <person name="Barriuso J."/>
            <person name="Kellner H."/>
            <person name="Castanera R."/>
            <person name="Alfaro M."/>
            <person name="Ramirez L."/>
            <person name="Pisabarro A.G."/>
            <person name="Kuo A."/>
            <person name="Tritt A."/>
            <person name="Lipzen A."/>
            <person name="He G."/>
            <person name="Yan M."/>
            <person name="Ng V."/>
            <person name="Cullen D."/>
            <person name="Martin F."/>
            <person name="Rosso M.-N."/>
            <person name="Henrissat B."/>
            <person name="Hibbett D."/>
            <person name="Martinez A.T."/>
            <person name="Grigoriev I.V."/>
        </authorList>
    </citation>
    <scope>NUCLEOTIDE SEQUENCE</scope>
    <source>
        <strain evidence="2">AH 40177</strain>
    </source>
</reference>
<feature type="transmembrane region" description="Helical" evidence="1">
    <location>
        <begin position="137"/>
        <end position="155"/>
    </location>
</feature>
<organism evidence="2 3">
    <name type="scientific">Rhodocollybia butyracea</name>
    <dbReference type="NCBI Taxonomy" id="206335"/>
    <lineage>
        <taxon>Eukaryota</taxon>
        <taxon>Fungi</taxon>
        <taxon>Dikarya</taxon>
        <taxon>Basidiomycota</taxon>
        <taxon>Agaricomycotina</taxon>
        <taxon>Agaricomycetes</taxon>
        <taxon>Agaricomycetidae</taxon>
        <taxon>Agaricales</taxon>
        <taxon>Marasmiineae</taxon>
        <taxon>Omphalotaceae</taxon>
        <taxon>Rhodocollybia</taxon>
    </lineage>
</organism>
<keyword evidence="1" id="KW-0472">Membrane</keyword>
<proteinExistence type="predicted"/>
<accession>A0A9P5PYY3</accession>
<protein>
    <submittedName>
        <fullName evidence="2">Uncharacterized protein</fullName>
    </submittedName>
</protein>
<keyword evidence="3" id="KW-1185">Reference proteome</keyword>